<sequence>MLINSCNVKVFIESTNYIVQRENRPNYMLIRFIRINCTD</sequence>
<reference evidence="1" key="1">
    <citation type="submission" date="2018-02" db="EMBL/GenBank/DDBJ databases">
        <title>Rhizophora mucronata_Transcriptome.</title>
        <authorList>
            <person name="Meera S.P."/>
            <person name="Sreeshan A."/>
            <person name="Augustine A."/>
        </authorList>
    </citation>
    <scope>NUCLEOTIDE SEQUENCE</scope>
    <source>
        <tissue evidence="1">Leaf</tissue>
    </source>
</reference>
<organism evidence="1">
    <name type="scientific">Rhizophora mucronata</name>
    <name type="common">Asiatic mangrove</name>
    <dbReference type="NCBI Taxonomy" id="61149"/>
    <lineage>
        <taxon>Eukaryota</taxon>
        <taxon>Viridiplantae</taxon>
        <taxon>Streptophyta</taxon>
        <taxon>Embryophyta</taxon>
        <taxon>Tracheophyta</taxon>
        <taxon>Spermatophyta</taxon>
        <taxon>Magnoliopsida</taxon>
        <taxon>eudicotyledons</taxon>
        <taxon>Gunneridae</taxon>
        <taxon>Pentapetalae</taxon>
        <taxon>rosids</taxon>
        <taxon>fabids</taxon>
        <taxon>Malpighiales</taxon>
        <taxon>Rhizophoraceae</taxon>
        <taxon>Rhizophora</taxon>
    </lineage>
</organism>
<protein>
    <submittedName>
        <fullName evidence="1">Uncharacterized protein</fullName>
    </submittedName>
</protein>
<name>A0A2P2NZF8_RHIMU</name>
<dbReference type="EMBL" id="GGEC01067370">
    <property type="protein sequence ID" value="MBX47854.1"/>
    <property type="molecule type" value="Transcribed_RNA"/>
</dbReference>
<accession>A0A2P2NZF8</accession>
<dbReference type="AlphaFoldDB" id="A0A2P2NZF8"/>
<evidence type="ECO:0000313" key="1">
    <source>
        <dbReference type="EMBL" id="MBX47854.1"/>
    </source>
</evidence>
<proteinExistence type="predicted"/>